<evidence type="ECO:0000313" key="2">
    <source>
        <dbReference type="EMBL" id="KAF3976053.1"/>
    </source>
</evidence>
<feature type="transmembrane region" description="Helical" evidence="1">
    <location>
        <begin position="45"/>
        <end position="64"/>
    </location>
</feature>
<name>A0A8J4RYR3_9ROSI</name>
<keyword evidence="3" id="KW-1185">Reference proteome</keyword>
<dbReference type="AlphaFoldDB" id="A0A8J4RYR3"/>
<gene>
    <name evidence="2" type="ORF">CMV_000738</name>
</gene>
<feature type="transmembrane region" description="Helical" evidence="1">
    <location>
        <begin position="76"/>
        <end position="94"/>
    </location>
</feature>
<accession>A0A8J4RYR3</accession>
<comment type="caution">
    <text evidence="2">The sequence shown here is derived from an EMBL/GenBank/DDBJ whole genome shotgun (WGS) entry which is preliminary data.</text>
</comment>
<sequence length="104" mass="11438">MVGFEKLKGLGVFFELRVCVAIFFFDDPSTSMAMRVRFSKLSHCIYVFGSPLHYNGLTLGLFVLSDQSCKMGIFNMPLQTGIVAFGLCSGFVVLDDLVVVNLGL</sequence>
<feature type="transmembrane region" description="Helical" evidence="1">
    <location>
        <begin position="7"/>
        <end position="25"/>
    </location>
</feature>
<keyword evidence="1" id="KW-0472">Membrane</keyword>
<reference evidence="2" key="1">
    <citation type="submission" date="2020-03" db="EMBL/GenBank/DDBJ databases">
        <title>Castanea mollissima Vanexum genome sequencing.</title>
        <authorList>
            <person name="Staton M."/>
        </authorList>
    </citation>
    <scope>NUCLEOTIDE SEQUENCE</scope>
    <source>
        <tissue evidence="2">Leaf</tissue>
    </source>
</reference>
<keyword evidence="1" id="KW-1133">Transmembrane helix</keyword>
<protein>
    <submittedName>
        <fullName evidence="2">Uncharacterized protein</fullName>
    </submittedName>
</protein>
<dbReference type="EMBL" id="JRKL02000042">
    <property type="protein sequence ID" value="KAF3976053.1"/>
    <property type="molecule type" value="Genomic_DNA"/>
</dbReference>
<evidence type="ECO:0000256" key="1">
    <source>
        <dbReference type="SAM" id="Phobius"/>
    </source>
</evidence>
<dbReference type="Proteomes" id="UP000737018">
    <property type="component" value="Unassembled WGS sequence"/>
</dbReference>
<organism evidence="2 3">
    <name type="scientific">Castanea mollissima</name>
    <name type="common">Chinese chestnut</name>
    <dbReference type="NCBI Taxonomy" id="60419"/>
    <lineage>
        <taxon>Eukaryota</taxon>
        <taxon>Viridiplantae</taxon>
        <taxon>Streptophyta</taxon>
        <taxon>Embryophyta</taxon>
        <taxon>Tracheophyta</taxon>
        <taxon>Spermatophyta</taxon>
        <taxon>Magnoliopsida</taxon>
        <taxon>eudicotyledons</taxon>
        <taxon>Gunneridae</taxon>
        <taxon>Pentapetalae</taxon>
        <taxon>rosids</taxon>
        <taxon>fabids</taxon>
        <taxon>Fagales</taxon>
        <taxon>Fagaceae</taxon>
        <taxon>Castanea</taxon>
    </lineage>
</organism>
<proteinExistence type="predicted"/>
<evidence type="ECO:0000313" key="3">
    <source>
        <dbReference type="Proteomes" id="UP000737018"/>
    </source>
</evidence>
<keyword evidence="1" id="KW-0812">Transmembrane</keyword>